<sequence>MEWQYCAVALRAQTASFRNPDFQNFQKTFPLPPPTTVVGLAGAALGLSPQAAQAYFEQTPFRLGVRGGARGQARDLWKYRTLPGRSVITRELLVDGWFQLVLGSPDHKLVGELAAALEAPVQALTLGQSDSLAKVVRVELLHGETESERCTSALVEGDVLAQVLAQAKWGQGFSLTVRDSDPMAYQLPTRFQYKSAYGVRAVVQRRLFSFVGAAGVHLPTAPLRGVHWGDEFIPTFDL</sequence>
<organism evidence="2 3">
    <name type="scientific">Hymenobacter luteus</name>
    <dbReference type="NCBI Taxonomy" id="1411122"/>
    <lineage>
        <taxon>Bacteria</taxon>
        <taxon>Pseudomonadati</taxon>
        <taxon>Bacteroidota</taxon>
        <taxon>Cytophagia</taxon>
        <taxon>Cytophagales</taxon>
        <taxon>Hymenobacteraceae</taxon>
        <taxon>Hymenobacter</taxon>
    </lineage>
</organism>
<keyword evidence="1" id="KW-0051">Antiviral defense</keyword>
<dbReference type="NCBIfam" id="TIGR02593">
    <property type="entry name" value="CRISPR_cas5"/>
    <property type="match status" value="1"/>
</dbReference>
<gene>
    <name evidence="2" type="ORF">HNQ93_002488</name>
</gene>
<dbReference type="Gene3D" id="3.30.70.2660">
    <property type="match status" value="1"/>
</dbReference>
<protein>
    <submittedName>
        <fullName evidence="2">CRISPR-associated protein Cas5t</fullName>
    </submittedName>
</protein>
<dbReference type="AlphaFoldDB" id="A0A7W9T2Q4"/>
<dbReference type="InterPro" id="IPR013422">
    <property type="entry name" value="CRISPR-assoc_prot_Cas5_N"/>
</dbReference>
<dbReference type="GO" id="GO:0051607">
    <property type="term" value="P:defense response to virus"/>
    <property type="evidence" value="ECO:0007669"/>
    <property type="project" value="UniProtKB-KW"/>
</dbReference>
<dbReference type="Proteomes" id="UP000532746">
    <property type="component" value="Unassembled WGS sequence"/>
</dbReference>
<evidence type="ECO:0000313" key="2">
    <source>
        <dbReference type="EMBL" id="MBB6059628.1"/>
    </source>
</evidence>
<name>A0A7W9T2Q4_9BACT</name>
<accession>A0A7W9T2Q4</accession>
<dbReference type="InterPro" id="IPR021124">
    <property type="entry name" value="CRISPR-assoc_prot_Cas5"/>
</dbReference>
<dbReference type="CDD" id="cd09693">
    <property type="entry name" value="Cas5_I"/>
    <property type="match status" value="1"/>
</dbReference>
<keyword evidence="3" id="KW-1185">Reference proteome</keyword>
<dbReference type="EMBL" id="JACHGG010000003">
    <property type="protein sequence ID" value="MBB6059628.1"/>
    <property type="molecule type" value="Genomic_DNA"/>
</dbReference>
<dbReference type="GO" id="GO:0043571">
    <property type="term" value="P:maintenance of CRISPR repeat elements"/>
    <property type="evidence" value="ECO:0007669"/>
    <property type="project" value="InterPro"/>
</dbReference>
<dbReference type="RefSeq" id="WP_183403911.1">
    <property type="nucleotide sequence ID" value="NZ_JACHGG010000003.1"/>
</dbReference>
<comment type="caution">
    <text evidence="2">The sequence shown here is derived from an EMBL/GenBank/DDBJ whole genome shotgun (WGS) entry which is preliminary data.</text>
</comment>
<evidence type="ECO:0000313" key="3">
    <source>
        <dbReference type="Proteomes" id="UP000532746"/>
    </source>
</evidence>
<evidence type="ECO:0000256" key="1">
    <source>
        <dbReference type="ARBA" id="ARBA00023118"/>
    </source>
</evidence>
<dbReference type="Pfam" id="PF09704">
    <property type="entry name" value="Cas_Cas5d"/>
    <property type="match status" value="1"/>
</dbReference>
<proteinExistence type="predicted"/>
<reference evidence="2 3" key="1">
    <citation type="submission" date="2020-08" db="EMBL/GenBank/DDBJ databases">
        <title>Genomic Encyclopedia of Type Strains, Phase IV (KMG-IV): sequencing the most valuable type-strain genomes for metagenomic binning, comparative biology and taxonomic classification.</title>
        <authorList>
            <person name="Goeker M."/>
        </authorList>
    </citation>
    <scope>NUCLEOTIDE SEQUENCE [LARGE SCALE GENOMIC DNA]</scope>
    <source>
        <strain evidence="2 3">DSM 26718</strain>
    </source>
</reference>